<dbReference type="OrthoDB" id="5701987at2"/>
<dbReference type="PATRIC" id="fig|345309.4.peg.1313"/>
<comment type="caution">
    <text evidence="3">The sequence shown here is derived from an EMBL/GenBank/DDBJ whole genome shotgun (WGS) entry which is preliminary data.</text>
</comment>
<protein>
    <recommendedName>
        <fullName evidence="2">DUF4349 domain-containing protein</fullName>
    </recommendedName>
</protein>
<keyword evidence="1" id="KW-0812">Transmembrane</keyword>
<dbReference type="AlphaFoldDB" id="A0A0F3L1W5"/>
<dbReference type="RefSeq" id="WP_045827729.1">
    <property type="nucleotide sequence ID" value="NZ_JZRB01000002.1"/>
</dbReference>
<dbReference type="InterPro" id="IPR025645">
    <property type="entry name" value="DUF4349"/>
</dbReference>
<dbReference type="Pfam" id="PF14257">
    <property type="entry name" value="DUF4349"/>
    <property type="match status" value="1"/>
</dbReference>
<evidence type="ECO:0000256" key="1">
    <source>
        <dbReference type="SAM" id="Phobius"/>
    </source>
</evidence>
<keyword evidence="1" id="KW-0472">Membrane</keyword>
<keyword evidence="4" id="KW-1185">Reference proteome</keyword>
<accession>A0A0F3L1W5</accession>
<feature type="transmembrane region" description="Helical" evidence="1">
    <location>
        <begin position="230"/>
        <end position="248"/>
    </location>
</feature>
<dbReference type="Proteomes" id="UP000033651">
    <property type="component" value="Unassembled WGS sequence"/>
</dbReference>
<proteinExistence type="predicted"/>
<evidence type="ECO:0000313" key="4">
    <source>
        <dbReference type="Proteomes" id="UP000033651"/>
    </source>
</evidence>
<evidence type="ECO:0000259" key="2">
    <source>
        <dbReference type="Pfam" id="PF14257"/>
    </source>
</evidence>
<organism evidence="3 4">
    <name type="scientific">Luteibacter yeojuensis</name>
    <dbReference type="NCBI Taxonomy" id="345309"/>
    <lineage>
        <taxon>Bacteria</taxon>
        <taxon>Pseudomonadati</taxon>
        <taxon>Pseudomonadota</taxon>
        <taxon>Gammaproteobacteria</taxon>
        <taxon>Lysobacterales</taxon>
        <taxon>Rhodanobacteraceae</taxon>
        <taxon>Luteibacter</taxon>
    </lineage>
</organism>
<name>A0A0F3L1W5_9GAMM</name>
<sequence length="258" mass="27417">MNRWIVMVAAVAVGLAGCSKKTTVAGAPSVAGEKGRASAMLAYSHQIDVQMPIADIPARIEAVRAACLDGSHGTCNILALDQQSAGGSIAVRVVPEGVQPLSALAVQGGKVTTRRTSAEDISTAVNDTRRERAELEAYGKHLDEIASRTDLAVSDLIAVSKEQAAVAEKRRGLEATAAYQQLRLDTNVLRISFNDPHVRPGGPAFGDIGSGMVDGAIEGTRGALQMAAEGLPYIVIAFPLALLWWLAWRKVTRRWRKP</sequence>
<reference evidence="3 4" key="1">
    <citation type="submission" date="2015-03" db="EMBL/GenBank/DDBJ databases">
        <title>Draft genome sequence of Luteibacter yeojuensis strain SU11.</title>
        <authorList>
            <person name="Sulaiman J."/>
            <person name="Priya K."/>
            <person name="Chan K.-G."/>
        </authorList>
    </citation>
    <scope>NUCLEOTIDE SEQUENCE [LARGE SCALE GENOMIC DNA]</scope>
    <source>
        <strain evidence="3 4">SU11</strain>
    </source>
</reference>
<keyword evidence="1" id="KW-1133">Transmembrane helix</keyword>
<dbReference type="EMBL" id="JZRB01000002">
    <property type="protein sequence ID" value="KJV37192.1"/>
    <property type="molecule type" value="Genomic_DNA"/>
</dbReference>
<dbReference type="PROSITE" id="PS51257">
    <property type="entry name" value="PROKAR_LIPOPROTEIN"/>
    <property type="match status" value="1"/>
</dbReference>
<feature type="domain" description="DUF4349" evidence="2">
    <location>
        <begin position="41"/>
        <end position="245"/>
    </location>
</feature>
<gene>
    <name evidence="3" type="ORF">VI08_01305</name>
</gene>
<evidence type="ECO:0000313" key="3">
    <source>
        <dbReference type="EMBL" id="KJV37192.1"/>
    </source>
</evidence>